<keyword evidence="1" id="KW-0614">Plasmid</keyword>
<name>C5B567_METEA</name>
<protein>
    <submittedName>
        <fullName evidence="1">Uncharacterized protein</fullName>
    </submittedName>
</protein>
<evidence type="ECO:0000313" key="1">
    <source>
        <dbReference type="EMBL" id="ACS43599.1"/>
    </source>
</evidence>
<reference evidence="1 2" key="1">
    <citation type="journal article" date="2009" name="PLoS ONE">
        <title>Methylobacterium genome sequences: a reference blueprint to investigate microbial metabolism of C1 compounds from natural and industrial sources.</title>
        <authorList>
            <person name="Vuilleumier S."/>
            <person name="Chistoserdova L."/>
            <person name="Lee M.-C."/>
            <person name="Bringel F."/>
            <person name="Lajus A."/>
            <person name="Zhou Y."/>
            <person name="Gourion B."/>
            <person name="Barbe V."/>
            <person name="Chang J."/>
            <person name="Cruveiller S."/>
            <person name="Dossat C."/>
            <person name="Gillett W."/>
            <person name="Gruffaz C."/>
            <person name="Haugen E."/>
            <person name="Hourcade E."/>
            <person name="Levy R."/>
            <person name="Mangenot S."/>
            <person name="Muller E."/>
            <person name="Nadalig T."/>
            <person name="Pagni M."/>
            <person name="Penny C."/>
            <person name="Peyraud R."/>
            <person name="Robinson D.G."/>
            <person name="Roche D."/>
            <person name="Rouy Z."/>
            <person name="Saenampechek C."/>
            <person name="Salvignol G."/>
            <person name="Vallenet D."/>
            <person name="Wu Z."/>
            <person name="Marx C.J."/>
            <person name="Vorholt J.A."/>
            <person name="Olson M.V."/>
            <person name="Kaul R."/>
            <person name="Weissenbach J."/>
            <person name="Medigue C."/>
            <person name="Lidstrom M.E."/>
        </authorList>
    </citation>
    <scope>NUCLEOTIDE SEQUENCE [LARGE SCALE GENOMIC DNA]</scope>
    <source>
        <strain evidence="2">ATCC 14718 / DSM 1338 / JCM 2805 / NCIMB 9133 / AM1</strain>
    </source>
</reference>
<dbReference type="KEGG" id="mea:Mex_2p0755"/>
<dbReference type="RefSeq" id="WP_003606918.1">
    <property type="nucleotide sequence ID" value="NC_012811.1"/>
</dbReference>
<proteinExistence type="predicted"/>
<dbReference type="HOGENOM" id="CLU_2899049_0_0_5"/>
<gene>
    <name evidence="1" type="ordered locus">MexAM1_META2p0755</name>
</gene>
<sequence>MEAARSRRELGAWKHIPPEQRWAEMRRRIETSLAEVFRPDRERAVFAPERLPDVRPRAYGGD</sequence>
<geneLocation type="plasmid" evidence="1 2">
    <name>megaplasmid</name>
</geneLocation>
<dbReference type="EMBL" id="CP001511">
    <property type="protein sequence ID" value="ACS43599.1"/>
    <property type="molecule type" value="Genomic_DNA"/>
</dbReference>
<organism evidence="1 2">
    <name type="scientific">Methylorubrum extorquens (strain ATCC 14718 / DSM 1338 / JCM 2805 / NCIMB 9133 / AM1)</name>
    <name type="common">Methylobacterium extorquens</name>
    <dbReference type="NCBI Taxonomy" id="272630"/>
    <lineage>
        <taxon>Bacteria</taxon>
        <taxon>Pseudomonadati</taxon>
        <taxon>Pseudomonadota</taxon>
        <taxon>Alphaproteobacteria</taxon>
        <taxon>Hyphomicrobiales</taxon>
        <taxon>Methylobacteriaceae</taxon>
        <taxon>Methylorubrum</taxon>
    </lineage>
</organism>
<keyword evidence="2" id="KW-1185">Reference proteome</keyword>
<dbReference type="AlphaFoldDB" id="C5B567"/>
<accession>C5B567</accession>
<evidence type="ECO:0000313" key="2">
    <source>
        <dbReference type="Proteomes" id="UP000009081"/>
    </source>
</evidence>
<dbReference type="Proteomes" id="UP000009081">
    <property type="component" value="Plasmid megaplasmid"/>
</dbReference>